<evidence type="ECO:0000313" key="2">
    <source>
        <dbReference type="Proteomes" id="UP000186141"/>
    </source>
</evidence>
<dbReference type="RefSeq" id="WP_076528372.1">
    <property type="nucleotide sequence ID" value="NZ_BMEH01000001.1"/>
</dbReference>
<dbReference type="Proteomes" id="UP000186141">
    <property type="component" value="Unassembled WGS sequence"/>
</dbReference>
<organism evidence="1 2">
    <name type="scientific">Gemmobacter megaterium</name>
    <dbReference type="NCBI Taxonomy" id="1086013"/>
    <lineage>
        <taxon>Bacteria</taxon>
        <taxon>Pseudomonadati</taxon>
        <taxon>Pseudomonadota</taxon>
        <taxon>Alphaproteobacteria</taxon>
        <taxon>Rhodobacterales</taxon>
        <taxon>Paracoccaceae</taxon>
        <taxon>Gemmobacter</taxon>
    </lineage>
</organism>
<dbReference type="EMBL" id="FTOT01000001">
    <property type="protein sequence ID" value="SIS62222.1"/>
    <property type="molecule type" value="Genomic_DNA"/>
</dbReference>
<evidence type="ECO:0000313" key="1">
    <source>
        <dbReference type="EMBL" id="SIS62222.1"/>
    </source>
</evidence>
<proteinExistence type="predicted"/>
<sequence>MCQPSAPASPATVEALFTRPEGYVFARWGRPIVPVIFGVEEATLAVFKGAIEAVVALAGHQIADHDPELGANLMMFFCRDWSELVQVPNLDRLVDGLASLVTRLEAQEANQYRMFRFDEHGAIRAVFVFIRVDAALAEVSAEVLALDQAVRLICLWGDDALAQGVLVRTEQSDAVLGPQIGAVIRAAYDPVMPAASRDPAHALRLFARMSGE</sequence>
<keyword evidence="2" id="KW-1185">Reference proteome</keyword>
<dbReference type="AlphaFoldDB" id="A0A1N7KKT3"/>
<dbReference type="STRING" id="1086013.SAMN05421774_101516"/>
<dbReference type="OrthoDB" id="7827308at2"/>
<gene>
    <name evidence="1" type="ORF">SAMN05421774_101516</name>
</gene>
<name>A0A1N7KKT3_9RHOB</name>
<accession>A0A1N7KKT3</accession>
<reference evidence="1 2" key="1">
    <citation type="submission" date="2017-01" db="EMBL/GenBank/DDBJ databases">
        <authorList>
            <person name="Mah S.A."/>
            <person name="Swanson W.J."/>
            <person name="Moy G.W."/>
            <person name="Vacquier V.D."/>
        </authorList>
    </citation>
    <scope>NUCLEOTIDE SEQUENCE [LARGE SCALE GENOMIC DNA]</scope>
    <source>
        <strain evidence="1 2">DSM 26375</strain>
    </source>
</reference>
<protein>
    <submittedName>
        <fullName evidence="1">Uncharacterized protein</fullName>
    </submittedName>
</protein>